<evidence type="ECO:0000313" key="2">
    <source>
        <dbReference type="Proteomes" id="UP001597085"/>
    </source>
</evidence>
<proteinExistence type="predicted"/>
<keyword evidence="2" id="KW-1185">Reference proteome</keyword>
<organism evidence="1 2">
    <name type="scientific">Halobellus rarus</name>
    <dbReference type="NCBI Taxonomy" id="1126237"/>
    <lineage>
        <taxon>Archaea</taxon>
        <taxon>Methanobacteriati</taxon>
        <taxon>Methanobacteriota</taxon>
        <taxon>Stenosarchaea group</taxon>
        <taxon>Halobacteria</taxon>
        <taxon>Halobacteriales</taxon>
        <taxon>Haloferacaceae</taxon>
        <taxon>Halobellus</taxon>
    </lineage>
</organism>
<comment type="caution">
    <text evidence="1">The sequence shown here is derived from an EMBL/GenBank/DDBJ whole genome shotgun (WGS) entry which is preliminary data.</text>
</comment>
<dbReference type="EMBL" id="JBHUDK010000007">
    <property type="protein sequence ID" value="MFD1599089.1"/>
    <property type="molecule type" value="Genomic_DNA"/>
</dbReference>
<protein>
    <submittedName>
        <fullName evidence="1">Uncharacterized protein</fullName>
    </submittedName>
</protein>
<dbReference type="Proteomes" id="UP001597085">
    <property type="component" value="Unassembled WGS sequence"/>
</dbReference>
<accession>A0ABD6CNS8</accession>
<gene>
    <name evidence="1" type="ORF">ACFSBX_08985</name>
</gene>
<dbReference type="AlphaFoldDB" id="A0ABD6CNS8"/>
<sequence>MPSDTSISRTTAFVALTAVAHVALTAWVRRDADARDVDPSPWDALTLLTGVFGALAYRRYRSD</sequence>
<name>A0ABD6CNS8_9EURY</name>
<dbReference type="RefSeq" id="WP_256422050.1">
    <property type="nucleotide sequence ID" value="NZ_JANHDI010000010.1"/>
</dbReference>
<reference evidence="1 2" key="1">
    <citation type="journal article" date="2019" name="Int. J. Syst. Evol. Microbiol.">
        <title>The Global Catalogue of Microorganisms (GCM) 10K type strain sequencing project: providing services to taxonomists for standard genome sequencing and annotation.</title>
        <authorList>
            <consortium name="The Broad Institute Genomics Platform"/>
            <consortium name="The Broad Institute Genome Sequencing Center for Infectious Disease"/>
            <person name="Wu L."/>
            <person name="Ma J."/>
        </authorList>
    </citation>
    <scope>NUCLEOTIDE SEQUENCE [LARGE SCALE GENOMIC DNA]</scope>
    <source>
        <strain evidence="1 2">CGMCC 1.12121</strain>
    </source>
</reference>
<evidence type="ECO:0000313" key="1">
    <source>
        <dbReference type="EMBL" id="MFD1599089.1"/>
    </source>
</evidence>